<dbReference type="AlphaFoldDB" id="A0A453NVS5"/>
<dbReference type="InterPro" id="IPR000504">
    <property type="entry name" value="RRM_dom"/>
</dbReference>
<name>A0A453NVS5_AEGTS</name>
<dbReference type="InterPro" id="IPR012677">
    <property type="entry name" value="Nucleotide-bd_a/b_plait_sf"/>
</dbReference>
<organism evidence="4 5">
    <name type="scientific">Aegilops tauschii subsp. strangulata</name>
    <name type="common">Goatgrass</name>
    <dbReference type="NCBI Taxonomy" id="200361"/>
    <lineage>
        <taxon>Eukaryota</taxon>
        <taxon>Viridiplantae</taxon>
        <taxon>Streptophyta</taxon>
        <taxon>Embryophyta</taxon>
        <taxon>Tracheophyta</taxon>
        <taxon>Spermatophyta</taxon>
        <taxon>Magnoliopsida</taxon>
        <taxon>Liliopsida</taxon>
        <taxon>Poales</taxon>
        <taxon>Poaceae</taxon>
        <taxon>BOP clade</taxon>
        <taxon>Pooideae</taxon>
        <taxon>Triticodae</taxon>
        <taxon>Triticeae</taxon>
        <taxon>Triticinae</taxon>
        <taxon>Aegilops</taxon>
    </lineage>
</organism>
<reference evidence="4" key="5">
    <citation type="journal article" date="2021" name="G3 (Bethesda)">
        <title>Aegilops tauschii genome assembly Aet v5.0 features greater sequence contiguity and improved annotation.</title>
        <authorList>
            <person name="Wang L."/>
            <person name="Zhu T."/>
            <person name="Rodriguez J.C."/>
            <person name="Deal K.R."/>
            <person name="Dubcovsky J."/>
            <person name="McGuire P.E."/>
            <person name="Lux T."/>
            <person name="Spannagl M."/>
            <person name="Mayer K.F.X."/>
            <person name="Baldrich P."/>
            <person name="Meyers B.C."/>
            <person name="Huo N."/>
            <person name="Gu Y.Q."/>
            <person name="Zhou H."/>
            <person name="Devos K.M."/>
            <person name="Bennetzen J.L."/>
            <person name="Unver T."/>
            <person name="Budak H."/>
            <person name="Gulick P.J."/>
            <person name="Galiba G."/>
            <person name="Kalapos B."/>
            <person name="Nelson D.R."/>
            <person name="Li P."/>
            <person name="You F.M."/>
            <person name="Luo M.C."/>
            <person name="Dvorak J."/>
        </authorList>
    </citation>
    <scope>NUCLEOTIDE SEQUENCE [LARGE SCALE GENOMIC DNA]</scope>
    <source>
        <strain evidence="4">cv. AL8/78</strain>
    </source>
</reference>
<dbReference type="GO" id="GO:0003723">
    <property type="term" value="F:RNA binding"/>
    <property type="evidence" value="ECO:0007669"/>
    <property type="project" value="UniProtKB-UniRule"/>
</dbReference>
<proteinExistence type="predicted"/>
<dbReference type="PANTHER" id="PTHR23189">
    <property type="entry name" value="RNA RECOGNITION MOTIF-CONTAINING"/>
    <property type="match status" value="1"/>
</dbReference>
<dbReference type="Gene3D" id="3.30.70.330">
    <property type="match status" value="2"/>
</dbReference>
<dbReference type="STRING" id="200361.A0A453NVS5"/>
<evidence type="ECO:0000256" key="1">
    <source>
        <dbReference type="ARBA" id="ARBA00022884"/>
    </source>
</evidence>
<protein>
    <recommendedName>
        <fullName evidence="3">RRM domain-containing protein</fullName>
    </recommendedName>
</protein>
<dbReference type="Pfam" id="PF00076">
    <property type="entry name" value="RRM_1"/>
    <property type="match status" value="1"/>
</dbReference>
<evidence type="ECO:0000313" key="4">
    <source>
        <dbReference type="EnsemblPlants" id="AET6Gv20498100.1"/>
    </source>
</evidence>
<dbReference type="SUPFAM" id="SSF54928">
    <property type="entry name" value="RNA-binding domain, RBD"/>
    <property type="match status" value="1"/>
</dbReference>
<dbReference type="PROSITE" id="PS50102">
    <property type="entry name" value="RRM"/>
    <property type="match status" value="1"/>
</dbReference>
<reference evidence="4" key="4">
    <citation type="submission" date="2019-03" db="UniProtKB">
        <authorList>
            <consortium name="EnsemblPlants"/>
        </authorList>
    </citation>
    <scope>IDENTIFICATION</scope>
</reference>
<reference evidence="4" key="3">
    <citation type="journal article" date="2017" name="Nature">
        <title>Genome sequence of the progenitor of the wheat D genome Aegilops tauschii.</title>
        <authorList>
            <person name="Luo M.C."/>
            <person name="Gu Y.Q."/>
            <person name="Puiu D."/>
            <person name="Wang H."/>
            <person name="Twardziok S.O."/>
            <person name="Deal K.R."/>
            <person name="Huo N."/>
            <person name="Zhu T."/>
            <person name="Wang L."/>
            <person name="Wang Y."/>
            <person name="McGuire P.E."/>
            <person name="Liu S."/>
            <person name="Long H."/>
            <person name="Ramasamy R.K."/>
            <person name="Rodriguez J.C."/>
            <person name="Van S.L."/>
            <person name="Yuan L."/>
            <person name="Wang Z."/>
            <person name="Xia Z."/>
            <person name="Xiao L."/>
            <person name="Anderson O.D."/>
            <person name="Ouyang S."/>
            <person name="Liang Y."/>
            <person name="Zimin A.V."/>
            <person name="Pertea G."/>
            <person name="Qi P."/>
            <person name="Bennetzen J.L."/>
            <person name="Dai X."/>
            <person name="Dawson M.W."/>
            <person name="Muller H.G."/>
            <person name="Kugler K."/>
            <person name="Rivarola-Duarte L."/>
            <person name="Spannagl M."/>
            <person name="Mayer K.F.X."/>
            <person name="Lu F.H."/>
            <person name="Bevan M.W."/>
            <person name="Leroy P."/>
            <person name="Li P."/>
            <person name="You F.M."/>
            <person name="Sun Q."/>
            <person name="Liu Z."/>
            <person name="Lyons E."/>
            <person name="Wicker T."/>
            <person name="Salzberg S.L."/>
            <person name="Devos K.M."/>
            <person name="Dvorak J."/>
        </authorList>
    </citation>
    <scope>NUCLEOTIDE SEQUENCE [LARGE SCALE GENOMIC DNA]</scope>
    <source>
        <strain evidence="4">cv. AL8/78</strain>
    </source>
</reference>
<reference evidence="5" key="2">
    <citation type="journal article" date="2017" name="Nat. Plants">
        <title>The Aegilops tauschii genome reveals multiple impacts of transposons.</title>
        <authorList>
            <person name="Zhao G."/>
            <person name="Zou C."/>
            <person name="Li K."/>
            <person name="Wang K."/>
            <person name="Li T."/>
            <person name="Gao L."/>
            <person name="Zhang X."/>
            <person name="Wang H."/>
            <person name="Yang Z."/>
            <person name="Liu X."/>
            <person name="Jiang W."/>
            <person name="Mao L."/>
            <person name="Kong X."/>
            <person name="Jiao Y."/>
            <person name="Jia J."/>
        </authorList>
    </citation>
    <scope>NUCLEOTIDE SEQUENCE [LARGE SCALE GENOMIC DNA]</scope>
    <source>
        <strain evidence="5">cv. AL8/78</strain>
    </source>
</reference>
<evidence type="ECO:0000313" key="5">
    <source>
        <dbReference type="Proteomes" id="UP000015105"/>
    </source>
</evidence>
<evidence type="ECO:0000256" key="2">
    <source>
        <dbReference type="PROSITE-ProRule" id="PRU00176"/>
    </source>
</evidence>
<dbReference type="CDD" id="cd12524">
    <property type="entry name" value="RRM1_MEI2_like"/>
    <property type="match status" value="1"/>
</dbReference>
<dbReference type="Proteomes" id="UP000015105">
    <property type="component" value="Chromosome 6D"/>
</dbReference>
<dbReference type="EnsemblPlants" id="AET6Gv20498100.1">
    <property type="protein sequence ID" value="AET6Gv20498100.1"/>
    <property type="gene ID" value="AET6Gv20498100"/>
</dbReference>
<dbReference type="SMART" id="SM00360">
    <property type="entry name" value="RRM"/>
    <property type="match status" value="1"/>
</dbReference>
<feature type="domain" description="RRM" evidence="3">
    <location>
        <begin position="121"/>
        <end position="194"/>
    </location>
</feature>
<keyword evidence="5" id="KW-1185">Reference proteome</keyword>
<dbReference type="InterPro" id="IPR034453">
    <property type="entry name" value="MEI2-like_RRM1"/>
</dbReference>
<dbReference type="InterPro" id="IPR035979">
    <property type="entry name" value="RBD_domain_sf"/>
</dbReference>
<reference evidence="5" key="1">
    <citation type="journal article" date="2014" name="Science">
        <title>Ancient hybridizations among the ancestral genomes of bread wheat.</title>
        <authorList>
            <consortium name="International Wheat Genome Sequencing Consortium,"/>
            <person name="Marcussen T."/>
            <person name="Sandve S.R."/>
            <person name="Heier L."/>
            <person name="Spannagl M."/>
            <person name="Pfeifer M."/>
            <person name="Jakobsen K.S."/>
            <person name="Wulff B.B."/>
            <person name="Steuernagel B."/>
            <person name="Mayer K.F."/>
            <person name="Olsen O.A."/>
        </authorList>
    </citation>
    <scope>NUCLEOTIDE SEQUENCE [LARGE SCALE GENOMIC DNA]</scope>
    <source>
        <strain evidence="5">cv. AL8/78</strain>
    </source>
</reference>
<evidence type="ECO:0000259" key="3">
    <source>
        <dbReference type="PROSITE" id="PS50102"/>
    </source>
</evidence>
<keyword evidence="1 2" id="KW-0694">RNA-binding</keyword>
<accession>A0A453NVS5</accession>
<sequence length="266" mass="30304">RNVRLTSKVALVGQPIQKVDLNNVDDEPFELTKEMKAQIIENLLPDDDEQLSNVLDEVGFATRDNNWEDADDEIYCTWGGMELETDENKKLQELKGGGNDGLGFLNGTLNGGHLHGEHPSRTLFVRIINSNIEDSELKLIFEHYGDIRTLYTACKHHSFLMISYYDIRSEGNAMSAFHNKSLRGRKLDIQYSIPKDNPSEKDLNQGTLVVYNIDRSVANDDLCRIFGDYGEIKEIHDTPQKGHRKKIEFYDIKGAEAAYITCFTQE</sequence>
<dbReference type="Gramene" id="AET6Gv20498100.1">
    <property type="protein sequence ID" value="AET6Gv20498100.1"/>
    <property type="gene ID" value="AET6Gv20498100"/>
</dbReference>